<name>A0A8S1MLR3_9CILI</name>
<dbReference type="EMBL" id="CAJJDN010000036">
    <property type="protein sequence ID" value="CAD8077796.1"/>
    <property type="molecule type" value="Genomic_DNA"/>
</dbReference>
<keyword evidence="1" id="KW-0472">Membrane</keyword>
<evidence type="ECO:0000256" key="1">
    <source>
        <dbReference type="SAM" id="Phobius"/>
    </source>
</evidence>
<accession>A0A8S1MLR3</accession>
<keyword evidence="3" id="KW-1185">Reference proteome</keyword>
<sequence>MDFIVQKSQIIKIGSLSIVALLIFICYFLDVGFYESSTMSSSQTVYFTYTAKMRIEIMGTSITIDIEDCNGEYFCQVVKQAPIYGSIDLAIAIIIVLIEILSLSVLKDKVKPDLLKNLVLIGLVLGLVFALLLMFQFWFAAIGSDIYKLCAGSQICIVLYNLLFGFACFVQFKAKSGSGQETLLT</sequence>
<protein>
    <recommendedName>
        <fullName evidence="4">Transmembrane protein</fullName>
    </recommendedName>
</protein>
<keyword evidence="1" id="KW-1133">Transmembrane helix</keyword>
<feature type="transmembrane region" description="Helical" evidence="1">
    <location>
        <begin position="118"/>
        <end position="140"/>
    </location>
</feature>
<dbReference type="OrthoDB" id="310724at2759"/>
<proteinExistence type="predicted"/>
<feature type="transmembrane region" description="Helical" evidence="1">
    <location>
        <begin position="83"/>
        <end position="106"/>
    </location>
</feature>
<reference evidence="2" key="1">
    <citation type="submission" date="2021-01" db="EMBL/GenBank/DDBJ databases">
        <authorList>
            <consortium name="Genoscope - CEA"/>
            <person name="William W."/>
        </authorList>
    </citation>
    <scope>NUCLEOTIDE SEQUENCE</scope>
</reference>
<feature type="transmembrane region" description="Helical" evidence="1">
    <location>
        <begin position="12"/>
        <end position="34"/>
    </location>
</feature>
<comment type="caution">
    <text evidence="2">The sequence shown here is derived from an EMBL/GenBank/DDBJ whole genome shotgun (WGS) entry which is preliminary data.</text>
</comment>
<organism evidence="2 3">
    <name type="scientific">Paramecium sonneborni</name>
    <dbReference type="NCBI Taxonomy" id="65129"/>
    <lineage>
        <taxon>Eukaryota</taxon>
        <taxon>Sar</taxon>
        <taxon>Alveolata</taxon>
        <taxon>Ciliophora</taxon>
        <taxon>Intramacronucleata</taxon>
        <taxon>Oligohymenophorea</taxon>
        <taxon>Peniculida</taxon>
        <taxon>Parameciidae</taxon>
        <taxon>Paramecium</taxon>
    </lineage>
</organism>
<dbReference type="AlphaFoldDB" id="A0A8S1MLR3"/>
<dbReference type="Proteomes" id="UP000692954">
    <property type="component" value="Unassembled WGS sequence"/>
</dbReference>
<evidence type="ECO:0008006" key="4">
    <source>
        <dbReference type="Google" id="ProtNLM"/>
    </source>
</evidence>
<feature type="transmembrane region" description="Helical" evidence="1">
    <location>
        <begin position="146"/>
        <end position="170"/>
    </location>
</feature>
<gene>
    <name evidence="2" type="ORF">PSON_ATCC_30995.1.T0360317</name>
</gene>
<keyword evidence="1" id="KW-0812">Transmembrane</keyword>
<evidence type="ECO:0000313" key="3">
    <source>
        <dbReference type="Proteomes" id="UP000692954"/>
    </source>
</evidence>
<evidence type="ECO:0000313" key="2">
    <source>
        <dbReference type="EMBL" id="CAD8077796.1"/>
    </source>
</evidence>